<dbReference type="InterPro" id="IPR013418">
    <property type="entry name" value="CRISPR-assoc_prot_Cas7/Csd2"/>
</dbReference>
<sequence>MSILTNKIDFAVIVSVKNANPNGDPLNGNQPREDYNSYGEISDVCIKRKLRNRLQDMGQAIFVQSDDRRDDGCRSLKDRADACEELKKAIKDKEQYAKIACAKWIDVRSFGQVFAFKKKNSDKKKDGDKKKGSDEAGVSIGIRGPVSIHPAKSVSPIEITSIQITKSVNLETEKDPDAKGSDTMGMKHRVDFGVYVIYGSINRQLAEKTGFSDEDAELIRQALLTLFENDASAARPDGSMEVYRLYWWRHNCAMGQYSSAKIHRSLEITLKDEIESPSKIEDYEIRLVPLDGINPEIYEGR</sequence>
<dbReference type="NCBIfam" id="TIGR02589">
    <property type="entry name" value="cas_Csd2"/>
    <property type="match status" value="1"/>
</dbReference>
<accession>A0A926DUY6</accession>
<dbReference type="RefSeq" id="WP_177715718.1">
    <property type="nucleotide sequence ID" value="NZ_JACRSQ010000012.1"/>
</dbReference>
<protein>
    <submittedName>
        <fullName evidence="1">Type I-C CRISPR-associated protein Cas7/Csd2</fullName>
    </submittedName>
</protein>
<reference evidence="1" key="1">
    <citation type="submission" date="2020-08" db="EMBL/GenBank/DDBJ databases">
        <title>Genome public.</title>
        <authorList>
            <person name="Liu C."/>
            <person name="Sun Q."/>
        </authorList>
    </citation>
    <scope>NUCLEOTIDE SEQUENCE</scope>
    <source>
        <strain evidence="1">NSJ-32</strain>
    </source>
</reference>
<evidence type="ECO:0000313" key="2">
    <source>
        <dbReference type="Proteomes" id="UP000657006"/>
    </source>
</evidence>
<proteinExistence type="predicted"/>
<keyword evidence="2" id="KW-1185">Reference proteome</keyword>
<dbReference type="GO" id="GO:0043571">
    <property type="term" value="P:maintenance of CRISPR repeat elements"/>
    <property type="evidence" value="ECO:0007669"/>
    <property type="project" value="InterPro"/>
</dbReference>
<dbReference type="Proteomes" id="UP000657006">
    <property type="component" value="Unassembled WGS sequence"/>
</dbReference>
<dbReference type="NCBIfam" id="TIGR01595">
    <property type="entry name" value="cas_CT1132"/>
    <property type="match status" value="1"/>
</dbReference>
<comment type="caution">
    <text evidence="1">The sequence shown here is derived from an EMBL/GenBank/DDBJ whole genome shotgun (WGS) entry which is preliminary data.</text>
</comment>
<evidence type="ECO:0000313" key="1">
    <source>
        <dbReference type="EMBL" id="MBC8543720.1"/>
    </source>
</evidence>
<organism evidence="1 2">
    <name type="scientific">Bianquea renquensis</name>
    <dbReference type="NCBI Taxonomy" id="2763661"/>
    <lineage>
        <taxon>Bacteria</taxon>
        <taxon>Bacillati</taxon>
        <taxon>Bacillota</taxon>
        <taxon>Clostridia</taxon>
        <taxon>Eubacteriales</taxon>
        <taxon>Bianqueaceae</taxon>
        <taxon>Bianquea</taxon>
    </lineage>
</organism>
<gene>
    <name evidence="1" type="primary">cas7c</name>
    <name evidence="1" type="ORF">H8730_09195</name>
</gene>
<dbReference type="Pfam" id="PF05107">
    <property type="entry name" value="Cas_Cas7"/>
    <property type="match status" value="1"/>
</dbReference>
<name>A0A926DUY6_9FIRM</name>
<dbReference type="EMBL" id="JACRSQ010000012">
    <property type="protein sequence ID" value="MBC8543720.1"/>
    <property type="molecule type" value="Genomic_DNA"/>
</dbReference>
<dbReference type="InterPro" id="IPR006482">
    <property type="entry name" value="Cas7_Csh2/Csh2"/>
</dbReference>
<dbReference type="AlphaFoldDB" id="A0A926DUY6"/>